<comment type="subunit">
    <text evidence="7">Monomer.</text>
</comment>
<dbReference type="FunFam" id="3.40.50.1470:FF:000001">
    <property type="entry name" value="Peptidyl-tRNA hydrolase"/>
    <property type="match status" value="1"/>
</dbReference>
<comment type="function">
    <text evidence="7">Catalyzes the release of premature peptidyl moieties from peptidyl-tRNA molecules trapped in stalled 50S ribosomal subunits, and thus maintains levels of free tRNAs and 50S ribosomes.</text>
</comment>
<dbReference type="GO" id="GO:0005737">
    <property type="term" value="C:cytoplasm"/>
    <property type="evidence" value="ECO:0007669"/>
    <property type="project" value="UniProtKB-SubCell"/>
</dbReference>
<gene>
    <name evidence="7" type="primary">pth</name>
    <name evidence="8" type="ORF">HDF17_000640</name>
</gene>
<dbReference type="Gene3D" id="3.40.50.1470">
    <property type="entry name" value="Peptidyl-tRNA hydrolase"/>
    <property type="match status" value="1"/>
</dbReference>
<comment type="similarity">
    <text evidence="5 7">Belongs to the PTH family.</text>
</comment>
<dbReference type="EMBL" id="JACCCW010000001">
    <property type="protein sequence ID" value="NYF78353.1"/>
    <property type="molecule type" value="Genomic_DNA"/>
</dbReference>
<dbReference type="CDD" id="cd00462">
    <property type="entry name" value="PTH"/>
    <property type="match status" value="1"/>
</dbReference>
<protein>
    <recommendedName>
        <fullName evidence="6 7">Peptidyl-tRNA hydrolase</fullName>
        <shortName evidence="7">Pth</shortName>
        <ecNumber evidence="1 7">3.1.1.29</ecNumber>
    </recommendedName>
</protein>
<dbReference type="InterPro" id="IPR018171">
    <property type="entry name" value="Pept_tRNA_hydro_CS"/>
</dbReference>
<dbReference type="GO" id="GO:0000049">
    <property type="term" value="F:tRNA binding"/>
    <property type="evidence" value="ECO:0007669"/>
    <property type="project" value="UniProtKB-UniRule"/>
</dbReference>
<keyword evidence="3 7" id="KW-0378">Hydrolase</keyword>
<keyword evidence="4 7" id="KW-0694">RNA-binding</keyword>
<dbReference type="SUPFAM" id="SSF53178">
    <property type="entry name" value="Peptidyl-tRNA hydrolase-like"/>
    <property type="match status" value="1"/>
</dbReference>
<dbReference type="PANTHER" id="PTHR17224">
    <property type="entry name" value="PEPTIDYL-TRNA HYDROLASE"/>
    <property type="match status" value="1"/>
</dbReference>
<feature type="site" description="Stabilizes the basic form of H active site to accept a proton" evidence="7">
    <location>
        <position position="93"/>
    </location>
</feature>
<dbReference type="InterPro" id="IPR036416">
    <property type="entry name" value="Pept_tRNA_hydro_sf"/>
</dbReference>
<keyword evidence="9" id="KW-1185">Reference proteome</keyword>
<dbReference type="Pfam" id="PF01195">
    <property type="entry name" value="Pept_tRNA_hydro"/>
    <property type="match status" value="1"/>
</dbReference>
<evidence type="ECO:0000313" key="8">
    <source>
        <dbReference type="EMBL" id="NYF78353.1"/>
    </source>
</evidence>
<dbReference type="RefSeq" id="WP_179487690.1">
    <property type="nucleotide sequence ID" value="NZ_JACCCW010000001.1"/>
</dbReference>
<evidence type="ECO:0000256" key="4">
    <source>
        <dbReference type="ARBA" id="ARBA00022884"/>
    </source>
</evidence>
<reference evidence="8 9" key="1">
    <citation type="submission" date="2020-07" db="EMBL/GenBank/DDBJ databases">
        <title>Genomic Encyclopedia of Type Strains, Phase IV (KMG-V): Genome sequencing to study the core and pangenomes of soil and plant-associated prokaryotes.</title>
        <authorList>
            <person name="Whitman W."/>
        </authorList>
    </citation>
    <scope>NUCLEOTIDE SEQUENCE [LARGE SCALE GENOMIC DNA]</scope>
    <source>
        <strain evidence="8 9">X4EP2</strain>
    </source>
</reference>
<organism evidence="8 9">
    <name type="scientific">Granulicella arctica</name>
    <dbReference type="NCBI Taxonomy" id="940613"/>
    <lineage>
        <taxon>Bacteria</taxon>
        <taxon>Pseudomonadati</taxon>
        <taxon>Acidobacteriota</taxon>
        <taxon>Terriglobia</taxon>
        <taxon>Terriglobales</taxon>
        <taxon>Acidobacteriaceae</taxon>
        <taxon>Granulicella</taxon>
    </lineage>
</organism>
<keyword evidence="7" id="KW-0963">Cytoplasm</keyword>
<feature type="active site" description="Proton acceptor" evidence="7">
    <location>
        <position position="19"/>
    </location>
</feature>
<evidence type="ECO:0000256" key="2">
    <source>
        <dbReference type="ARBA" id="ARBA00022555"/>
    </source>
</evidence>
<evidence type="ECO:0000256" key="6">
    <source>
        <dbReference type="ARBA" id="ARBA00050038"/>
    </source>
</evidence>
<comment type="subcellular location">
    <subcellularLocation>
        <location evidence="7">Cytoplasm</location>
    </subcellularLocation>
</comment>
<feature type="binding site" evidence="7">
    <location>
        <position position="14"/>
    </location>
    <ligand>
        <name>tRNA</name>
        <dbReference type="ChEBI" id="CHEBI:17843"/>
    </ligand>
</feature>
<comment type="catalytic activity">
    <reaction evidence="7">
        <text>an N-acyl-L-alpha-aminoacyl-tRNA + H2O = an N-acyl-L-amino acid + a tRNA + H(+)</text>
        <dbReference type="Rhea" id="RHEA:54448"/>
        <dbReference type="Rhea" id="RHEA-COMP:10123"/>
        <dbReference type="Rhea" id="RHEA-COMP:13883"/>
        <dbReference type="ChEBI" id="CHEBI:15377"/>
        <dbReference type="ChEBI" id="CHEBI:15378"/>
        <dbReference type="ChEBI" id="CHEBI:59874"/>
        <dbReference type="ChEBI" id="CHEBI:78442"/>
        <dbReference type="ChEBI" id="CHEBI:138191"/>
        <dbReference type="EC" id="3.1.1.29"/>
    </reaction>
</comment>
<dbReference type="PROSITE" id="PS01196">
    <property type="entry name" value="PEPT_TRNA_HYDROL_2"/>
    <property type="match status" value="1"/>
</dbReference>
<dbReference type="GO" id="GO:0004045">
    <property type="term" value="F:peptidyl-tRNA hydrolase activity"/>
    <property type="evidence" value="ECO:0007669"/>
    <property type="project" value="UniProtKB-UniRule"/>
</dbReference>
<sequence length="202" mass="21675">MKLIVGLGNPGIEYQFTPHNAGFLAVDRIADECGVVLSNRRGRALTAKARLAGEDVLLAKPETFMNLSGLSVAALVRELEIERPSEEMIVLYDELAFPLGTLRVHERGSAGGHNGVKSISGALGTEEWLRIRIGVGKPALDDGRTVKAGGKDYLLSPMRKQELAVLDEVLDRAKRAVEVVLTKGVGAAMNEFNQKQGPGSSD</sequence>
<dbReference type="GO" id="GO:0006515">
    <property type="term" value="P:protein quality control for misfolded or incompletely synthesized proteins"/>
    <property type="evidence" value="ECO:0007669"/>
    <property type="project" value="UniProtKB-UniRule"/>
</dbReference>
<dbReference type="PANTHER" id="PTHR17224:SF1">
    <property type="entry name" value="PEPTIDYL-TRNA HYDROLASE"/>
    <property type="match status" value="1"/>
</dbReference>
<evidence type="ECO:0000256" key="7">
    <source>
        <dbReference type="HAMAP-Rule" id="MF_00083"/>
    </source>
</evidence>
<dbReference type="NCBIfam" id="TIGR00447">
    <property type="entry name" value="pth"/>
    <property type="match status" value="1"/>
</dbReference>
<proteinExistence type="inferred from homology"/>
<feature type="binding site" evidence="7">
    <location>
        <position position="114"/>
    </location>
    <ligand>
        <name>tRNA</name>
        <dbReference type="ChEBI" id="CHEBI:17843"/>
    </ligand>
</feature>
<evidence type="ECO:0000256" key="1">
    <source>
        <dbReference type="ARBA" id="ARBA00013260"/>
    </source>
</evidence>
<name>A0A7Y9PEB1_9BACT</name>
<dbReference type="AlphaFoldDB" id="A0A7Y9PEB1"/>
<dbReference type="EC" id="3.1.1.29" evidence="1 7"/>
<evidence type="ECO:0000256" key="5">
    <source>
        <dbReference type="ARBA" id="ARBA00038063"/>
    </source>
</evidence>
<dbReference type="InterPro" id="IPR001328">
    <property type="entry name" value="Pept_tRNA_hydro"/>
</dbReference>
<dbReference type="GO" id="GO:0072344">
    <property type="term" value="P:rescue of stalled ribosome"/>
    <property type="evidence" value="ECO:0007669"/>
    <property type="project" value="UniProtKB-UniRule"/>
</dbReference>
<accession>A0A7Y9PEB1</accession>
<dbReference type="HAMAP" id="MF_00083">
    <property type="entry name" value="Pept_tRNA_hydro_bact"/>
    <property type="match status" value="1"/>
</dbReference>
<dbReference type="Proteomes" id="UP000589520">
    <property type="component" value="Unassembled WGS sequence"/>
</dbReference>
<feature type="binding site" evidence="7">
    <location>
        <position position="64"/>
    </location>
    <ligand>
        <name>tRNA</name>
        <dbReference type="ChEBI" id="CHEBI:17843"/>
    </ligand>
</feature>
<keyword evidence="2 7" id="KW-0820">tRNA-binding</keyword>
<feature type="binding site" evidence="7">
    <location>
        <position position="66"/>
    </location>
    <ligand>
        <name>tRNA</name>
        <dbReference type="ChEBI" id="CHEBI:17843"/>
    </ligand>
</feature>
<evidence type="ECO:0000256" key="3">
    <source>
        <dbReference type="ARBA" id="ARBA00022801"/>
    </source>
</evidence>
<evidence type="ECO:0000313" key="9">
    <source>
        <dbReference type="Proteomes" id="UP000589520"/>
    </source>
</evidence>
<comment type="caution">
    <text evidence="8">The sequence shown here is derived from an EMBL/GenBank/DDBJ whole genome shotgun (WGS) entry which is preliminary data.</text>
</comment>
<feature type="site" description="Discriminates between blocked and unblocked aminoacyl-tRNA" evidence="7">
    <location>
        <position position="9"/>
    </location>
</feature>
<comment type="function">
    <text evidence="7">Hydrolyzes ribosome-free peptidyl-tRNAs (with 1 or more amino acids incorporated), which drop off the ribosome during protein synthesis, or as a result of ribosome stalling.</text>
</comment>